<accession>A0ABP7JFB2</accession>
<comment type="caution">
    <text evidence="1">The sequence shown here is derived from an EMBL/GenBank/DDBJ whole genome shotgun (WGS) entry which is preliminary data.</text>
</comment>
<name>A0ABP7JFB2_9ACTN</name>
<proteinExistence type="predicted"/>
<evidence type="ECO:0000313" key="2">
    <source>
        <dbReference type="Proteomes" id="UP001501009"/>
    </source>
</evidence>
<dbReference type="EMBL" id="BAABDE010000047">
    <property type="protein sequence ID" value="GAA3843766.1"/>
    <property type="molecule type" value="Genomic_DNA"/>
</dbReference>
<gene>
    <name evidence="1" type="ORF">GCM10022403_089670</name>
</gene>
<keyword evidence="2" id="KW-1185">Reference proteome</keyword>
<sequence>MADRFNGPAVGAHALDAGHAPWFDPAHRAPPAVPAGPLPLWHIHAKGSFTMNSAPQVQTSEISDAELDAVSGGLSPQISLTAGSTTLSSADVLAELDALKATALGSLGGTLGALPHQVGVNASF</sequence>
<reference evidence="2" key="1">
    <citation type="journal article" date="2019" name="Int. J. Syst. Evol. Microbiol.">
        <title>The Global Catalogue of Microorganisms (GCM) 10K type strain sequencing project: providing services to taxonomists for standard genome sequencing and annotation.</title>
        <authorList>
            <consortium name="The Broad Institute Genomics Platform"/>
            <consortium name="The Broad Institute Genome Sequencing Center for Infectious Disease"/>
            <person name="Wu L."/>
            <person name="Ma J."/>
        </authorList>
    </citation>
    <scope>NUCLEOTIDE SEQUENCE [LARGE SCALE GENOMIC DNA]</scope>
    <source>
        <strain evidence="2">JCM 17138</strain>
    </source>
</reference>
<evidence type="ECO:0000313" key="1">
    <source>
        <dbReference type="EMBL" id="GAA3843766.1"/>
    </source>
</evidence>
<dbReference type="Proteomes" id="UP001501009">
    <property type="component" value="Unassembled WGS sequence"/>
</dbReference>
<protein>
    <submittedName>
        <fullName evidence="1">Uncharacterized protein</fullName>
    </submittedName>
</protein>
<organism evidence="1 2">
    <name type="scientific">Streptomyces coacervatus</name>
    <dbReference type="NCBI Taxonomy" id="647381"/>
    <lineage>
        <taxon>Bacteria</taxon>
        <taxon>Bacillati</taxon>
        <taxon>Actinomycetota</taxon>
        <taxon>Actinomycetes</taxon>
        <taxon>Kitasatosporales</taxon>
        <taxon>Streptomycetaceae</taxon>
        <taxon>Streptomyces</taxon>
    </lineage>
</organism>